<evidence type="ECO:0000256" key="13">
    <source>
        <dbReference type="ARBA" id="ARBA00023209"/>
    </source>
</evidence>
<dbReference type="RefSeq" id="WP_124704734.1">
    <property type="nucleotide sequence ID" value="NZ_BGOW01000015.1"/>
</dbReference>
<dbReference type="Proteomes" id="UP000286806">
    <property type="component" value="Unassembled WGS sequence"/>
</dbReference>
<dbReference type="CDD" id="cd14263">
    <property type="entry name" value="DAGK_IM_like"/>
    <property type="match status" value="1"/>
</dbReference>
<keyword evidence="3" id="KW-1003">Cell membrane</keyword>
<evidence type="ECO:0000256" key="6">
    <source>
        <dbReference type="ARBA" id="ARBA00022692"/>
    </source>
</evidence>
<dbReference type="GO" id="GO:0008654">
    <property type="term" value="P:phospholipid biosynthetic process"/>
    <property type="evidence" value="ECO:0007669"/>
    <property type="project" value="UniProtKB-KW"/>
</dbReference>
<evidence type="ECO:0000256" key="15">
    <source>
        <dbReference type="PIRSR" id="PIRSR600829-1"/>
    </source>
</evidence>
<keyword evidence="4" id="KW-0444">Lipid biosynthesis</keyword>
<dbReference type="InterPro" id="IPR036945">
    <property type="entry name" value="DAGK_sf"/>
</dbReference>
<dbReference type="PANTHER" id="PTHR34299">
    <property type="entry name" value="DIACYLGLYCEROL KINASE"/>
    <property type="match status" value="1"/>
</dbReference>
<evidence type="ECO:0000313" key="21">
    <source>
        <dbReference type="Proteomes" id="UP000286806"/>
    </source>
</evidence>
<dbReference type="EMBL" id="BGOW01000015">
    <property type="protein sequence ID" value="GBL45926.1"/>
    <property type="molecule type" value="Genomic_DNA"/>
</dbReference>
<keyword evidence="10 19" id="KW-1133">Transmembrane helix</keyword>
<dbReference type="Gene3D" id="1.10.287.3610">
    <property type="match status" value="1"/>
</dbReference>
<feature type="binding site" evidence="17">
    <location>
        <position position="72"/>
    </location>
    <ligand>
        <name>ATP</name>
        <dbReference type="ChEBI" id="CHEBI:30616"/>
    </ligand>
</feature>
<evidence type="ECO:0000256" key="17">
    <source>
        <dbReference type="PIRSR" id="PIRSR600829-3"/>
    </source>
</evidence>
<feature type="binding site" evidence="16">
    <location>
        <position position="65"/>
    </location>
    <ligand>
        <name>substrate</name>
    </ligand>
</feature>
<feature type="binding site" evidence="17">
    <location>
        <position position="24"/>
    </location>
    <ligand>
        <name>ATP</name>
        <dbReference type="ChEBI" id="CHEBI:30616"/>
    </ligand>
</feature>
<evidence type="ECO:0000256" key="2">
    <source>
        <dbReference type="ARBA" id="ARBA00005967"/>
    </source>
</evidence>
<keyword evidence="14" id="KW-1208">Phospholipid metabolism</keyword>
<keyword evidence="9 17" id="KW-0067">ATP-binding</keyword>
<evidence type="ECO:0000256" key="18">
    <source>
        <dbReference type="PIRSR" id="PIRSR600829-4"/>
    </source>
</evidence>
<sequence>MKNKGMRHRLGFAWAGITAAWRNERSFRTQVGFAIALPVALLLLQVSAVWWAICLTIALLVLAAELFNTALESLIDHLHPEMHPTIKIAKDCAAGAVLLLSGGAVIVGIIVVLVALGVLS</sequence>
<gene>
    <name evidence="20" type="ORF">SFMTTN_1737</name>
</gene>
<dbReference type="GO" id="GO:0016301">
    <property type="term" value="F:kinase activity"/>
    <property type="evidence" value="ECO:0007669"/>
    <property type="project" value="UniProtKB-KW"/>
</dbReference>
<dbReference type="GO" id="GO:0005524">
    <property type="term" value="F:ATP binding"/>
    <property type="evidence" value="ECO:0007669"/>
    <property type="project" value="UniProtKB-KW"/>
</dbReference>
<keyword evidence="6 19" id="KW-0812">Transmembrane</keyword>
<feature type="binding site" evidence="17">
    <location>
        <begin position="81"/>
        <end position="83"/>
    </location>
    <ligand>
        <name>ATP</name>
        <dbReference type="ChEBI" id="CHEBI:30616"/>
    </ligand>
</feature>
<feature type="binding site" evidence="17">
    <location>
        <begin position="90"/>
        <end position="91"/>
    </location>
    <ligand>
        <name>ATP</name>
        <dbReference type="ChEBI" id="CHEBI:30616"/>
    </ligand>
</feature>
<comment type="cofactor">
    <cofactor evidence="18">
        <name>Mg(2+)</name>
        <dbReference type="ChEBI" id="CHEBI:18420"/>
    </cofactor>
    <text evidence="18">Mn(2+), Zn(2+), Cd(2+) and Co(2+) support activity to lesser extents.</text>
</comment>
<evidence type="ECO:0000256" key="3">
    <source>
        <dbReference type="ARBA" id="ARBA00022475"/>
    </source>
</evidence>
<keyword evidence="12 19" id="KW-0472">Membrane</keyword>
<evidence type="ECO:0000256" key="9">
    <source>
        <dbReference type="ARBA" id="ARBA00022840"/>
    </source>
</evidence>
<keyword evidence="13" id="KW-0594">Phospholipid biosynthesis</keyword>
<keyword evidence="7 17" id="KW-0547">Nucleotide-binding</keyword>
<dbReference type="AlphaFoldDB" id="A0A401JE93"/>
<feature type="transmembrane region" description="Helical" evidence="19">
    <location>
        <begin position="92"/>
        <end position="119"/>
    </location>
</feature>
<feature type="binding site" evidence="18">
    <location>
        <position position="24"/>
    </location>
    <ligand>
        <name>a divalent metal cation</name>
        <dbReference type="ChEBI" id="CHEBI:60240"/>
    </ligand>
</feature>
<organism evidence="20 21">
    <name type="scientific">Sulfuriferula multivorans</name>
    <dbReference type="NCBI Taxonomy" id="1559896"/>
    <lineage>
        <taxon>Bacteria</taxon>
        <taxon>Pseudomonadati</taxon>
        <taxon>Pseudomonadota</taxon>
        <taxon>Betaproteobacteria</taxon>
        <taxon>Nitrosomonadales</taxon>
        <taxon>Sulfuricellaceae</taxon>
        <taxon>Sulfuriferula</taxon>
    </lineage>
</organism>
<evidence type="ECO:0000313" key="20">
    <source>
        <dbReference type="EMBL" id="GBL45926.1"/>
    </source>
</evidence>
<evidence type="ECO:0000256" key="1">
    <source>
        <dbReference type="ARBA" id="ARBA00004651"/>
    </source>
</evidence>
<evidence type="ECO:0000256" key="7">
    <source>
        <dbReference type="ARBA" id="ARBA00022741"/>
    </source>
</evidence>
<reference evidence="20 21" key="1">
    <citation type="journal article" date="2019" name="Front. Microbiol.">
        <title>Genomes of Neutrophilic Sulfur-Oxidizing Chemolithoautotrophs Representing 9 Proteobacterial Species From 8 Genera.</title>
        <authorList>
            <person name="Watanabe T."/>
            <person name="Kojima H."/>
            <person name="Umezawa K."/>
            <person name="Hori C."/>
            <person name="Takasuka T.E."/>
            <person name="Kato Y."/>
            <person name="Fukui M."/>
        </authorList>
    </citation>
    <scope>NUCLEOTIDE SEQUENCE [LARGE SCALE GENOMIC DNA]</scope>
    <source>
        <strain evidence="20 21">TTN</strain>
    </source>
</reference>
<keyword evidence="8 20" id="KW-0418">Kinase</keyword>
<dbReference type="Pfam" id="PF01219">
    <property type="entry name" value="DAGK_prokar"/>
    <property type="match status" value="1"/>
</dbReference>
<evidence type="ECO:0000256" key="11">
    <source>
        <dbReference type="ARBA" id="ARBA00023098"/>
    </source>
</evidence>
<dbReference type="GO" id="GO:0005886">
    <property type="term" value="C:plasma membrane"/>
    <property type="evidence" value="ECO:0007669"/>
    <property type="project" value="UniProtKB-SubCell"/>
</dbReference>
<comment type="caution">
    <text evidence="20">The sequence shown here is derived from an EMBL/GenBank/DDBJ whole genome shotgun (WGS) entry which is preliminary data.</text>
</comment>
<evidence type="ECO:0000256" key="16">
    <source>
        <dbReference type="PIRSR" id="PIRSR600829-2"/>
    </source>
</evidence>
<evidence type="ECO:0000256" key="10">
    <source>
        <dbReference type="ARBA" id="ARBA00022989"/>
    </source>
</evidence>
<keyword evidence="11" id="KW-0443">Lipid metabolism</keyword>
<accession>A0A401JE93</accession>
<comment type="subcellular location">
    <subcellularLocation>
        <location evidence="1">Cell membrane</location>
        <topology evidence="1">Multi-pass membrane protein</topology>
    </subcellularLocation>
</comment>
<evidence type="ECO:0000256" key="4">
    <source>
        <dbReference type="ARBA" id="ARBA00022516"/>
    </source>
</evidence>
<evidence type="ECO:0000256" key="14">
    <source>
        <dbReference type="ARBA" id="ARBA00023264"/>
    </source>
</evidence>
<evidence type="ECO:0000256" key="19">
    <source>
        <dbReference type="SAM" id="Phobius"/>
    </source>
</evidence>
<dbReference type="PANTHER" id="PTHR34299:SF1">
    <property type="entry name" value="DIACYLGLYCEROL KINASE"/>
    <property type="match status" value="1"/>
</dbReference>
<protein>
    <submittedName>
        <fullName evidence="20">Diacylglycerol kinase</fullName>
    </submittedName>
</protein>
<evidence type="ECO:0000256" key="8">
    <source>
        <dbReference type="ARBA" id="ARBA00022777"/>
    </source>
</evidence>
<dbReference type="OrthoDB" id="9796011at2"/>
<evidence type="ECO:0000256" key="5">
    <source>
        <dbReference type="ARBA" id="ARBA00022679"/>
    </source>
</evidence>
<keyword evidence="18" id="KW-0460">Magnesium</keyword>
<keyword evidence="5" id="KW-0808">Transferase</keyword>
<feature type="active site" description="Proton acceptor" evidence="15">
    <location>
        <position position="65"/>
    </location>
</feature>
<comment type="similarity">
    <text evidence="2">Belongs to the bacterial diacylglycerol kinase family.</text>
</comment>
<feature type="binding site" evidence="18">
    <location>
        <position position="72"/>
    </location>
    <ligand>
        <name>a divalent metal cation</name>
        <dbReference type="ChEBI" id="CHEBI:60240"/>
    </ligand>
</feature>
<name>A0A401JE93_9PROT</name>
<keyword evidence="18" id="KW-0479">Metal-binding</keyword>
<proteinExistence type="inferred from homology"/>
<dbReference type="InterPro" id="IPR000829">
    <property type="entry name" value="DAGK"/>
</dbReference>
<keyword evidence="21" id="KW-1185">Reference proteome</keyword>
<dbReference type="GO" id="GO:0046872">
    <property type="term" value="F:metal ion binding"/>
    <property type="evidence" value="ECO:0007669"/>
    <property type="project" value="UniProtKB-KW"/>
</dbReference>
<evidence type="ECO:0000256" key="12">
    <source>
        <dbReference type="ARBA" id="ARBA00023136"/>
    </source>
</evidence>